<dbReference type="InterPro" id="IPR013783">
    <property type="entry name" value="Ig-like_fold"/>
</dbReference>
<feature type="domain" description="Galactose oxidase-like Early set" evidence="4">
    <location>
        <begin position="450"/>
        <end position="556"/>
    </location>
</feature>
<dbReference type="InterPro" id="IPR009880">
    <property type="entry name" value="Glyoxal_oxidase_N"/>
</dbReference>
<feature type="domain" description="Glyoxal oxidase N-terminal" evidence="3">
    <location>
        <begin position="59"/>
        <end position="441"/>
    </location>
</feature>
<dbReference type="SUPFAM" id="SSF50965">
    <property type="entry name" value="Galactose oxidase, central domain"/>
    <property type="match status" value="1"/>
</dbReference>
<gene>
    <name evidence="5" type="ORF">RND81_02G225400</name>
</gene>
<name>A0AAW1MX10_SAPOF</name>
<dbReference type="Gene3D" id="2.130.10.80">
    <property type="entry name" value="Galactose oxidase/kelch, beta-propeller"/>
    <property type="match status" value="1"/>
</dbReference>
<dbReference type="InterPro" id="IPR011043">
    <property type="entry name" value="Gal_Oxase/kelch_b-propeller"/>
</dbReference>
<accession>A0AAW1MX10</accession>
<dbReference type="InterPro" id="IPR037293">
    <property type="entry name" value="Gal_Oxidase_central_sf"/>
</dbReference>
<dbReference type="PANTHER" id="PTHR32208">
    <property type="entry name" value="SECRETED PROTEIN-RELATED"/>
    <property type="match status" value="1"/>
</dbReference>
<evidence type="ECO:0008006" key="7">
    <source>
        <dbReference type="Google" id="ProtNLM"/>
    </source>
</evidence>
<keyword evidence="6" id="KW-1185">Reference proteome</keyword>
<evidence type="ECO:0000313" key="6">
    <source>
        <dbReference type="Proteomes" id="UP001443914"/>
    </source>
</evidence>
<organism evidence="5 6">
    <name type="scientific">Saponaria officinalis</name>
    <name type="common">Common soapwort</name>
    <name type="synonym">Lychnis saponaria</name>
    <dbReference type="NCBI Taxonomy" id="3572"/>
    <lineage>
        <taxon>Eukaryota</taxon>
        <taxon>Viridiplantae</taxon>
        <taxon>Streptophyta</taxon>
        <taxon>Embryophyta</taxon>
        <taxon>Tracheophyta</taxon>
        <taxon>Spermatophyta</taxon>
        <taxon>Magnoliopsida</taxon>
        <taxon>eudicotyledons</taxon>
        <taxon>Gunneridae</taxon>
        <taxon>Pentapetalae</taxon>
        <taxon>Caryophyllales</taxon>
        <taxon>Caryophyllaceae</taxon>
        <taxon>Caryophylleae</taxon>
        <taxon>Saponaria</taxon>
    </lineage>
</organism>
<evidence type="ECO:0000313" key="5">
    <source>
        <dbReference type="EMBL" id="KAK9750837.1"/>
    </source>
</evidence>
<dbReference type="EMBL" id="JBDFQZ010000002">
    <property type="protein sequence ID" value="KAK9750837.1"/>
    <property type="molecule type" value="Genomic_DNA"/>
</dbReference>
<evidence type="ECO:0000259" key="3">
    <source>
        <dbReference type="Pfam" id="PF07250"/>
    </source>
</evidence>
<dbReference type="AlphaFoldDB" id="A0AAW1MX10"/>
<protein>
    <recommendedName>
        <fullName evidence="7">Galactose oxidase</fullName>
    </recommendedName>
</protein>
<dbReference type="Pfam" id="PF09118">
    <property type="entry name" value="GO-like_E_set"/>
    <property type="match status" value="1"/>
</dbReference>
<dbReference type="PANTHER" id="PTHR32208:SF57">
    <property type="entry name" value="F14L17.20 PROTEIN"/>
    <property type="match status" value="1"/>
</dbReference>
<sequence>MSTFLIFFSVLFTTFIPHSLSYPPLVVPLPEHSSDAYETTPPPLGWWTLLHRSIGISAMHMQLLYDDHVVIFDRTDFGPSNLTLPPDKCHRLDCTAHSVLYNVVSNTFRPLTILTDTWCSSGSVDPTGRLVQTGGYALGERVVRTFTPCNAGPTTTCDWDELRTTLAARRWYASNHILPDGSVMIVGGRGSPNYEFYPTRIPRKFPLKFLTETYDGRNRENNLYPFLHLLPNNHLFVFANNRSIELDYVTGKIIREFPIMPSGDKRNYPSTGSSALLPITVESSLEILICGGAHPTAFDLAQIYGVHVAASTTCGRMVITDPNPRWKMEEMPMPRVMPDMVILPTGDILIINGAGNGTAGWENADNPVLNPVLYRVKVPDPGRRFLVLNPTEIPRMYHSSAVLLSNGRVLVGGSNPHRTYNFSRVVKYPTELSLEGFNPPYMDPRYGPFRPSILTVETEGKVVNYGQMVGINFVVGEYKGEELGLAVNLILPPFTTHSNGMNQRLIVVKKERVDRLSEDAYKVTVRMPENVNVAVSGWYMLFVVHAGVPSHGVWIQLKRSNMV</sequence>
<dbReference type="SUPFAM" id="SSF81296">
    <property type="entry name" value="E set domains"/>
    <property type="match status" value="1"/>
</dbReference>
<dbReference type="Gene3D" id="2.60.40.10">
    <property type="entry name" value="Immunoglobulins"/>
    <property type="match status" value="1"/>
</dbReference>
<evidence type="ECO:0000259" key="4">
    <source>
        <dbReference type="Pfam" id="PF09118"/>
    </source>
</evidence>
<reference evidence="5" key="1">
    <citation type="submission" date="2024-03" db="EMBL/GenBank/DDBJ databases">
        <title>WGS assembly of Saponaria officinalis var. Norfolk2.</title>
        <authorList>
            <person name="Jenkins J."/>
            <person name="Shu S."/>
            <person name="Grimwood J."/>
            <person name="Barry K."/>
            <person name="Goodstein D."/>
            <person name="Schmutz J."/>
            <person name="Leebens-Mack J."/>
            <person name="Osbourn A."/>
        </authorList>
    </citation>
    <scope>NUCLEOTIDE SEQUENCE [LARGE SCALE GENOMIC DNA]</scope>
    <source>
        <strain evidence="5">JIC</strain>
    </source>
</reference>
<dbReference type="InterPro" id="IPR015202">
    <property type="entry name" value="GO-like_E_set"/>
</dbReference>
<comment type="caution">
    <text evidence="5">The sequence shown here is derived from an EMBL/GenBank/DDBJ whole genome shotgun (WGS) entry which is preliminary data.</text>
</comment>
<dbReference type="Pfam" id="PF07250">
    <property type="entry name" value="Glyoxal_oxid_N"/>
    <property type="match status" value="1"/>
</dbReference>
<keyword evidence="1 2" id="KW-0732">Signal</keyword>
<dbReference type="InterPro" id="IPR014756">
    <property type="entry name" value="Ig_E-set"/>
</dbReference>
<dbReference type="CDD" id="cd02851">
    <property type="entry name" value="E_set_GO_C"/>
    <property type="match status" value="1"/>
</dbReference>
<feature type="signal peptide" evidence="2">
    <location>
        <begin position="1"/>
        <end position="21"/>
    </location>
</feature>
<evidence type="ECO:0000256" key="1">
    <source>
        <dbReference type="ARBA" id="ARBA00022729"/>
    </source>
</evidence>
<evidence type="ECO:0000256" key="2">
    <source>
        <dbReference type="SAM" id="SignalP"/>
    </source>
</evidence>
<feature type="chain" id="PRO_5043777407" description="Galactose oxidase" evidence="2">
    <location>
        <begin position="22"/>
        <end position="563"/>
    </location>
</feature>
<dbReference type="Proteomes" id="UP001443914">
    <property type="component" value="Unassembled WGS sequence"/>
</dbReference>
<proteinExistence type="predicted"/>